<feature type="domain" description="Calponin-homology (CH)" evidence="6">
    <location>
        <begin position="13"/>
        <end position="127"/>
    </location>
</feature>
<evidence type="ECO:0000256" key="1">
    <source>
        <dbReference type="ARBA" id="ARBA00004496"/>
    </source>
</evidence>
<dbReference type="EMBL" id="HBUF01215908">
    <property type="protein sequence ID" value="CAG6667188.1"/>
    <property type="molecule type" value="Transcribed_RNA"/>
</dbReference>
<comment type="subcellular location">
    <subcellularLocation>
        <location evidence="1">Cytoplasm</location>
    </subcellularLocation>
</comment>
<name>A0A8D9DQF1_9HEMI</name>
<feature type="region of interest" description="Disordered" evidence="5">
    <location>
        <begin position="1095"/>
        <end position="1124"/>
    </location>
</feature>
<keyword evidence="3 4" id="KW-0175">Coiled coil</keyword>
<evidence type="ECO:0000256" key="3">
    <source>
        <dbReference type="ARBA" id="ARBA00023054"/>
    </source>
</evidence>
<dbReference type="EMBL" id="HBUF01372576">
    <property type="protein sequence ID" value="CAG6726863.1"/>
    <property type="molecule type" value="Transcribed_RNA"/>
</dbReference>
<evidence type="ECO:0000259" key="6">
    <source>
        <dbReference type="PROSITE" id="PS50021"/>
    </source>
</evidence>
<keyword evidence="2" id="KW-0963">Cytoplasm</keyword>
<dbReference type="SUPFAM" id="SSF116907">
    <property type="entry name" value="Hook domain"/>
    <property type="match status" value="1"/>
</dbReference>
<reference evidence="7" key="1">
    <citation type="submission" date="2021-05" db="EMBL/GenBank/DDBJ databases">
        <authorList>
            <person name="Alioto T."/>
            <person name="Alioto T."/>
            <person name="Gomez Garrido J."/>
        </authorList>
    </citation>
    <scope>NUCLEOTIDE SEQUENCE</scope>
</reference>
<dbReference type="EMBL" id="HBUF01045198">
    <property type="protein sequence ID" value="CAG6619337.1"/>
    <property type="molecule type" value="Transcribed_RNA"/>
</dbReference>
<dbReference type="PROSITE" id="PS50021">
    <property type="entry name" value="CH"/>
    <property type="match status" value="1"/>
</dbReference>
<sequence length="1137" mass="131064">MASVMASATEIDEFLKGPLVTWLLSCLSNPDRVSDYEDLADGIYIHEVYLLIDPEPVHQSVVPSLRNASIRIKNINTIVKNIKSLYEEELCQIVLVLPDVLVIGREPETKLGLENMKLLLLLLLGCAVQCPNKETFIERIKELPVESQHALVDCIKQVTENQDIVLSLDNCDSVPIDVMVNNVKALAKERDRYLQTWRLVEEKRNPSIGNSECQHLAVELADLKSKLRKQRLELEEKSEQLTESRDELENHRTLINRMKAEMLELRAEARSGKAYRDEVDALRERAERCDRLETEIQRYKDKLTDLEYYKSRVEELRQDNRVLDETREMLEEQLAKARKRGDHTLELESTILQYKQAINEIALERDANAEKLQQLIEENTNLSLLSKSNHCVDNQSVSSADLNDLASPGSGDNSLSEQLTSSAQAKALRLELENKRLLSTIESLHENAFYESSERILELEKEKKKLSLQVEDLEETKKRLSTQCSEYESKFTKLETEIRKINESYQNLELQIQVRNDELDNMNREKQKLEWKNKELELNMEINKQLSNNTEEINEYKTKLQNGEKEIKKCKEALEEKAESLDKLTNKLESMEKEHASLAKQIGDQENELKKYNDLKREMDELDSKYQVDKNTLSVLQNDLVNEKLKTTQLKNSLDKLGLAMDDRTDAENILEKILSSPEILNAVKKKLGVEHFNDESSLNNAKLEVDLKTSQSQISSLTSQHTALQLANSQLVAEKEELAKELKQILSNHNELLQDQMTMQQLHEQLNMEYETVIQEIKLLKATLRDVKNESKTMKEQNNQLQTSFDILEAEKEQLKFESHSLSNLRAEHSKLKDDFRILFTANDKLKADFRALQEEFKGDHMEKRKLTLSLTELEGELANRNDAISALSVQLSKYQNKLEMVSKMNANLEDDRRKLMEHVTNLLAQYHELLTHSLEDKDHYHEEEKNFSDKLNNLHRQKEKLEEKIMEHYRKLESCSSSSKKKSFGANLVRKVRKAGSELINKSRKSWHEDSLRKDRGTDSDTSLEDVRSKQGDLETPGTRRTLYYSGDEHASSSTNEQEEKRSRPLLDKEKQSQSQEPGSVLVYNRLTAVLGSPTSSPYSSNVPPTTPDQSSQGGLNMPHTPPVNNPVWYEYGCV</sequence>
<dbReference type="GO" id="GO:0005737">
    <property type="term" value="C:cytoplasm"/>
    <property type="evidence" value="ECO:0007669"/>
    <property type="project" value="UniProtKB-SubCell"/>
</dbReference>
<dbReference type="EMBL" id="HBUF01560945">
    <property type="protein sequence ID" value="CAG6762333.1"/>
    <property type="molecule type" value="Transcribed_RNA"/>
</dbReference>
<dbReference type="GO" id="GO:0031122">
    <property type="term" value="P:cytoplasmic microtubule organization"/>
    <property type="evidence" value="ECO:0007669"/>
    <property type="project" value="TreeGrafter"/>
</dbReference>
<evidence type="ECO:0000256" key="4">
    <source>
        <dbReference type="SAM" id="Coils"/>
    </source>
</evidence>
<dbReference type="GO" id="GO:0030705">
    <property type="term" value="P:cytoskeleton-dependent intracellular transport"/>
    <property type="evidence" value="ECO:0007669"/>
    <property type="project" value="InterPro"/>
</dbReference>
<dbReference type="Pfam" id="PF19047">
    <property type="entry name" value="HOOK_N"/>
    <property type="match status" value="1"/>
</dbReference>
<feature type="coiled-coil region" evidence="4">
    <location>
        <begin position="427"/>
        <end position="632"/>
    </location>
</feature>
<dbReference type="GO" id="GO:0005813">
    <property type="term" value="C:centrosome"/>
    <property type="evidence" value="ECO:0007669"/>
    <property type="project" value="TreeGrafter"/>
</dbReference>
<dbReference type="EMBL" id="HBUF01372578">
    <property type="protein sequence ID" value="CAG6726867.1"/>
    <property type="molecule type" value="Transcribed_RNA"/>
</dbReference>
<dbReference type="InterPro" id="IPR001715">
    <property type="entry name" value="CH_dom"/>
</dbReference>
<dbReference type="InterPro" id="IPR036872">
    <property type="entry name" value="CH_dom_sf"/>
</dbReference>
<feature type="compositionally biased region" description="Polar residues" evidence="5">
    <location>
        <begin position="1095"/>
        <end position="1117"/>
    </location>
</feature>
<feature type="coiled-coil region" evidence="4">
    <location>
        <begin position="701"/>
        <end position="829"/>
    </location>
</feature>
<dbReference type="GO" id="GO:0008017">
    <property type="term" value="F:microtubule binding"/>
    <property type="evidence" value="ECO:0007669"/>
    <property type="project" value="TreeGrafter"/>
</dbReference>
<feature type="region of interest" description="Disordered" evidence="5">
    <location>
        <begin position="1006"/>
        <end position="1082"/>
    </location>
</feature>
<evidence type="ECO:0000256" key="2">
    <source>
        <dbReference type="ARBA" id="ARBA00022490"/>
    </source>
</evidence>
<feature type="compositionally biased region" description="Basic and acidic residues" evidence="5">
    <location>
        <begin position="1008"/>
        <end position="1035"/>
    </location>
</feature>
<dbReference type="CDD" id="cd22223">
    <property type="entry name" value="HkD_HkRP"/>
    <property type="match status" value="1"/>
</dbReference>
<dbReference type="PANTHER" id="PTHR18947">
    <property type="entry name" value="HOOK PROTEINS"/>
    <property type="match status" value="1"/>
</dbReference>
<dbReference type="GO" id="GO:0051959">
    <property type="term" value="F:dynein light intermediate chain binding"/>
    <property type="evidence" value="ECO:0007669"/>
    <property type="project" value="TreeGrafter"/>
</dbReference>
<feature type="coiled-coil region" evidence="4">
    <location>
        <begin position="893"/>
        <end position="980"/>
    </location>
</feature>
<dbReference type="EMBL" id="HBUF01215907">
    <property type="protein sequence ID" value="CAG6667187.1"/>
    <property type="molecule type" value="Transcribed_RNA"/>
</dbReference>
<dbReference type="PANTHER" id="PTHR18947:SF28">
    <property type="entry name" value="GIRDIN, ISOFORM A"/>
    <property type="match status" value="1"/>
</dbReference>
<dbReference type="AlphaFoldDB" id="A0A8D9DQF1"/>
<accession>A0A8D9DQF1</accession>
<dbReference type="InterPro" id="IPR043936">
    <property type="entry name" value="HOOK_N"/>
</dbReference>
<proteinExistence type="predicted"/>
<protein>
    <submittedName>
        <fullName evidence="7">Protein Daple</fullName>
    </submittedName>
</protein>
<organism evidence="7">
    <name type="scientific">Cacopsylla melanoneura</name>
    <dbReference type="NCBI Taxonomy" id="428564"/>
    <lineage>
        <taxon>Eukaryota</taxon>
        <taxon>Metazoa</taxon>
        <taxon>Ecdysozoa</taxon>
        <taxon>Arthropoda</taxon>
        <taxon>Hexapoda</taxon>
        <taxon>Insecta</taxon>
        <taxon>Pterygota</taxon>
        <taxon>Neoptera</taxon>
        <taxon>Paraneoptera</taxon>
        <taxon>Hemiptera</taxon>
        <taxon>Sternorrhyncha</taxon>
        <taxon>Psylloidea</taxon>
        <taxon>Psyllidae</taxon>
        <taxon>Psyllinae</taxon>
        <taxon>Cacopsylla</taxon>
    </lineage>
</organism>
<dbReference type="EMBL" id="HBUF01045199">
    <property type="protein sequence ID" value="CAG6619338.1"/>
    <property type="molecule type" value="Transcribed_RNA"/>
</dbReference>
<evidence type="ECO:0000256" key="5">
    <source>
        <dbReference type="SAM" id="MobiDB-lite"/>
    </source>
</evidence>
<evidence type="ECO:0000313" key="7">
    <source>
        <dbReference type="EMBL" id="CAG6726867.1"/>
    </source>
</evidence>
<dbReference type="Gene3D" id="1.10.418.10">
    <property type="entry name" value="Calponin-like domain"/>
    <property type="match status" value="1"/>
</dbReference>
<feature type="compositionally biased region" description="Basic and acidic residues" evidence="5">
    <location>
        <begin position="1060"/>
        <end position="1074"/>
    </location>
</feature>
<dbReference type="Gene3D" id="1.10.287.1490">
    <property type="match status" value="2"/>
</dbReference>
<feature type="coiled-coil region" evidence="4">
    <location>
        <begin position="213"/>
        <end position="378"/>
    </location>
</feature>
<dbReference type="EMBL" id="HBUF01560944">
    <property type="protein sequence ID" value="CAG6762332.1"/>
    <property type="molecule type" value="Transcribed_RNA"/>
</dbReference>